<gene>
    <name evidence="1" type="primary">Acey_s1096.g3596</name>
    <name evidence="1" type="ORF">Y032_1096g3596</name>
</gene>
<evidence type="ECO:0008006" key="3">
    <source>
        <dbReference type="Google" id="ProtNLM"/>
    </source>
</evidence>
<dbReference type="AlphaFoldDB" id="A0A016W5Z3"/>
<dbReference type="Proteomes" id="UP000024635">
    <property type="component" value="Unassembled WGS sequence"/>
</dbReference>
<evidence type="ECO:0000313" key="2">
    <source>
        <dbReference type="Proteomes" id="UP000024635"/>
    </source>
</evidence>
<dbReference type="STRING" id="53326.A0A016W5Z3"/>
<evidence type="ECO:0000313" key="1">
    <source>
        <dbReference type="EMBL" id="EYC35259.1"/>
    </source>
</evidence>
<protein>
    <recommendedName>
        <fullName evidence="3">Reverse transcriptase domain-containing protein</fullName>
    </recommendedName>
</protein>
<comment type="caution">
    <text evidence="1">The sequence shown here is derived from an EMBL/GenBank/DDBJ whole genome shotgun (WGS) entry which is preliminary data.</text>
</comment>
<proteinExistence type="predicted"/>
<reference evidence="2" key="1">
    <citation type="journal article" date="2015" name="Nat. Genet.">
        <title>The genome and transcriptome of the zoonotic hookworm Ancylostoma ceylanicum identify infection-specific gene families.</title>
        <authorList>
            <person name="Schwarz E.M."/>
            <person name="Hu Y."/>
            <person name="Antoshechkin I."/>
            <person name="Miller M.M."/>
            <person name="Sternberg P.W."/>
            <person name="Aroian R.V."/>
        </authorList>
    </citation>
    <scope>NUCLEOTIDE SEQUENCE</scope>
    <source>
        <strain evidence="2">HY135</strain>
    </source>
</reference>
<accession>A0A016W5Z3</accession>
<organism evidence="1 2">
    <name type="scientific">Ancylostoma ceylanicum</name>
    <dbReference type="NCBI Taxonomy" id="53326"/>
    <lineage>
        <taxon>Eukaryota</taxon>
        <taxon>Metazoa</taxon>
        <taxon>Ecdysozoa</taxon>
        <taxon>Nematoda</taxon>
        <taxon>Chromadorea</taxon>
        <taxon>Rhabditida</taxon>
        <taxon>Rhabditina</taxon>
        <taxon>Rhabditomorpha</taxon>
        <taxon>Strongyloidea</taxon>
        <taxon>Ancylostomatidae</taxon>
        <taxon>Ancylostomatinae</taxon>
        <taxon>Ancylostoma</taxon>
    </lineage>
</organism>
<dbReference type="EMBL" id="JARK01000696">
    <property type="protein sequence ID" value="EYC35259.1"/>
    <property type="molecule type" value="Genomic_DNA"/>
</dbReference>
<name>A0A016W5Z3_9BILA</name>
<dbReference type="OrthoDB" id="5810672at2759"/>
<keyword evidence="2" id="KW-1185">Reference proteome</keyword>
<sequence>MVDQFGFVPERSTIDGVIIARQVMEKYGEKNEPCHLAPLDDERKRHSESMVRTVQVMYGGSTARVRTSHGITSKIDITVGEHQESASALSPFLFNMTLDTVS</sequence>